<evidence type="ECO:0000313" key="10">
    <source>
        <dbReference type="Proteomes" id="UP001597201"/>
    </source>
</evidence>
<keyword evidence="3 8" id="KW-0540">Nuclease</keyword>
<dbReference type="EC" id="3.1.26.11" evidence="8"/>
<feature type="binding site" evidence="8">
    <location>
        <position position="213"/>
    </location>
    <ligand>
        <name>Zn(2+)</name>
        <dbReference type="ChEBI" id="CHEBI:29105"/>
        <label>2</label>
        <note>catalytic</note>
    </ligand>
</feature>
<feature type="binding site" evidence="8">
    <location>
        <position position="62"/>
    </location>
    <ligand>
        <name>Zn(2+)</name>
        <dbReference type="ChEBI" id="CHEBI:29105"/>
        <label>1</label>
        <note>catalytic</note>
    </ligand>
</feature>
<keyword evidence="6 8" id="KW-0378">Hydrolase</keyword>
<organism evidence="9 10">
    <name type="scientific">Namhaeicola litoreus</name>
    <dbReference type="NCBI Taxonomy" id="1052145"/>
    <lineage>
        <taxon>Bacteria</taxon>
        <taxon>Pseudomonadati</taxon>
        <taxon>Bacteroidota</taxon>
        <taxon>Flavobacteriia</taxon>
        <taxon>Flavobacteriales</taxon>
        <taxon>Flavobacteriaceae</taxon>
        <taxon>Namhaeicola</taxon>
    </lineage>
</organism>
<comment type="similarity">
    <text evidence="8">Belongs to the RNase Z family.</text>
</comment>
<sequence>MSIQLTILGCHSATPRSDAHPTSQYLEINNRHFLIDCGEGTQMQLRKNKIKFSRIKHVFISHLHGDHFFGLIGLISTFGLLNRPHELHIYGPKDLKVIIETQLRLTKSWVDFPLHFHLLSSDKSELIFEDKQVSVYTIPLNHRIYTNGFLFKEKRKDRKLALDKIKSYPDIYICDYHKIKKGFDFVRENGEIISNDLLTESPHEPLSYAFCSDTSYHESIIPIIKEVDLLYHEATFLEDNKELAEKTKHSTAKEAATIAKKAMVKRLIIGHFSNRYKDEQRFLKEASEVFAEVKLAETDKVFTIINKD</sequence>
<dbReference type="Gene3D" id="3.60.15.10">
    <property type="entry name" value="Ribonuclease Z/Hydroxyacylglutathione hydrolase-like"/>
    <property type="match status" value="1"/>
</dbReference>
<dbReference type="InterPro" id="IPR013471">
    <property type="entry name" value="RNase_Z/BN"/>
</dbReference>
<reference evidence="10" key="1">
    <citation type="journal article" date="2019" name="Int. J. Syst. Evol. Microbiol.">
        <title>The Global Catalogue of Microorganisms (GCM) 10K type strain sequencing project: providing services to taxonomists for standard genome sequencing and annotation.</title>
        <authorList>
            <consortium name="The Broad Institute Genomics Platform"/>
            <consortium name="The Broad Institute Genome Sequencing Center for Infectious Disease"/>
            <person name="Wu L."/>
            <person name="Ma J."/>
        </authorList>
    </citation>
    <scope>NUCLEOTIDE SEQUENCE [LARGE SCALE GENOMIC DNA]</scope>
    <source>
        <strain evidence="10">CCUG 61485</strain>
    </source>
</reference>
<dbReference type="Pfam" id="PF23023">
    <property type="entry name" value="Anti-Pycsar_Apyc1"/>
    <property type="match status" value="1"/>
</dbReference>
<comment type="caution">
    <text evidence="9">The sequence shown here is derived from an EMBL/GenBank/DDBJ whole genome shotgun (WGS) entry which is preliminary data.</text>
</comment>
<keyword evidence="7 8" id="KW-0862">Zinc</keyword>
<dbReference type="InterPro" id="IPR036866">
    <property type="entry name" value="RibonucZ/Hydroxyglut_hydro"/>
</dbReference>
<feature type="binding site" evidence="8">
    <location>
        <position position="142"/>
    </location>
    <ligand>
        <name>Zn(2+)</name>
        <dbReference type="ChEBI" id="CHEBI:29105"/>
        <label>1</label>
        <note>catalytic</note>
    </ligand>
</feature>
<feature type="binding site" evidence="8">
    <location>
        <position position="213"/>
    </location>
    <ligand>
        <name>Zn(2+)</name>
        <dbReference type="ChEBI" id="CHEBI:29105"/>
        <label>1</label>
        <note>catalytic</note>
    </ligand>
</feature>
<dbReference type="SUPFAM" id="SSF56281">
    <property type="entry name" value="Metallo-hydrolase/oxidoreductase"/>
    <property type="match status" value="1"/>
</dbReference>
<comment type="cofactor">
    <cofactor evidence="8">
        <name>Zn(2+)</name>
        <dbReference type="ChEBI" id="CHEBI:29105"/>
    </cofactor>
    <text evidence="8">Binds 2 Zn(2+) ions.</text>
</comment>
<dbReference type="PANTHER" id="PTHR46018">
    <property type="entry name" value="ZINC PHOSPHODIESTERASE ELAC PROTEIN 1"/>
    <property type="match status" value="1"/>
</dbReference>
<keyword evidence="4 8" id="KW-0479">Metal-binding</keyword>
<gene>
    <name evidence="8" type="primary">rnz</name>
    <name evidence="9" type="ORF">ACFQ39_09045</name>
</gene>
<keyword evidence="5 8" id="KW-0255">Endonuclease</keyword>
<dbReference type="PANTHER" id="PTHR46018:SF2">
    <property type="entry name" value="ZINC PHOSPHODIESTERASE ELAC PROTEIN 1"/>
    <property type="match status" value="1"/>
</dbReference>
<evidence type="ECO:0000256" key="6">
    <source>
        <dbReference type="ARBA" id="ARBA00022801"/>
    </source>
</evidence>
<feature type="binding site" evidence="8">
    <location>
        <position position="271"/>
    </location>
    <ligand>
        <name>Zn(2+)</name>
        <dbReference type="ChEBI" id="CHEBI:29105"/>
        <label>2</label>
        <note>catalytic</note>
    </ligand>
</feature>
<evidence type="ECO:0000256" key="8">
    <source>
        <dbReference type="HAMAP-Rule" id="MF_01818"/>
    </source>
</evidence>
<evidence type="ECO:0000256" key="2">
    <source>
        <dbReference type="ARBA" id="ARBA00022694"/>
    </source>
</evidence>
<proteinExistence type="inferred from homology"/>
<dbReference type="NCBIfam" id="NF000801">
    <property type="entry name" value="PRK00055.1-3"/>
    <property type="match status" value="1"/>
</dbReference>
<evidence type="ECO:0000313" key="9">
    <source>
        <dbReference type="EMBL" id="MFD1315760.1"/>
    </source>
</evidence>
<accession>A0ABW3Y4B9</accession>
<name>A0ABW3Y4B9_9FLAO</name>
<evidence type="ECO:0000256" key="3">
    <source>
        <dbReference type="ARBA" id="ARBA00022722"/>
    </source>
</evidence>
<comment type="subunit">
    <text evidence="1 8">Homodimer.</text>
</comment>
<feature type="binding site" evidence="8">
    <location>
        <position position="66"/>
    </location>
    <ligand>
        <name>Zn(2+)</name>
        <dbReference type="ChEBI" id="CHEBI:29105"/>
        <label>2</label>
        <note>catalytic</note>
    </ligand>
</feature>
<dbReference type="EMBL" id="JBHTMY010000003">
    <property type="protein sequence ID" value="MFD1315760.1"/>
    <property type="molecule type" value="Genomic_DNA"/>
</dbReference>
<protein>
    <recommendedName>
        <fullName evidence="8">Ribonuclease Z</fullName>
        <shortName evidence="8">RNase Z</shortName>
        <ecNumber evidence="8">3.1.26.11</ecNumber>
    </recommendedName>
    <alternativeName>
        <fullName evidence="8">tRNA 3 endonuclease</fullName>
    </alternativeName>
    <alternativeName>
        <fullName evidence="8">tRNase Z</fullName>
    </alternativeName>
</protein>
<feature type="binding site" evidence="8">
    <location>
        <position position="64"/>
    </location>
    <ligand>
        <name>Zn(2+)</name>
        <dbReference type="ChEBI" id="CHEBI:29105"/>
        <label>1</label>
        <note>catalytic</note>
    </ligand>
</feature>
<dbReference type="NCBIfam" id="TIGR02651">
    <property type="entry name" value="RNase_Z"/>
    <property type="match status" value="1"/>
</dbReference>
<comment type="catalytic activity">
    <reaction evidence="8">
        <text>Endonucleolytic cleavage of RNA, removing extra 3' nucleotides from tRNA precursor, generating 3' termini of tRNAs. A 3'-hydroxy group is left at the tRNA terminus and a 5'-phosphoryl group is left at the trailer molecule.</text>
        <dbReference type="EC" id="3.1.26.11"/>
    </reaction>
</comment>
<evidence type="ECO:0000256" key="4">
    <source>
        <dbReference type="ARBA" id="ARBA00022723"/>
    </source>
</evidence>
<keyword evidence="10" id="KW-1185">Reference proteome</keyword>
<feature type="active site" description="Proton acceptor" evidence="8">
    <location>
        <position position="66"/>
    </location>
</feature>
<dbReference type="CDD" id="cd07717">
    <property type="entry name" value="RNaseZ_ZiPD-like_MBL-fold"/>
    <property type="match status" value="1"/>
</dbReference>
<keyword evidence="2 8" id="KW-0819">tRNA processing</keyword>
<evidence type="ECO:0000256" key="7">
    <source>
        <dbReference type="ARBA" id="ARBA00022833"/>
    </source>
</evidence>
<feature type="binding site" evidence="8">
    <location>
        <position position="67"/>
    </location>
    <ligand>
        <name>Zn(2+)</name>
        <dbReference type="ChEBI" id="CHEBI:29105"/>
        <label>2</label>
        <note>catalytic</note>
    </ligand>
</feature>
<evidence type="ECO:0000256" key="1">
    <source>
        <dbReference type="ARBA" id="ARBA00011738"/>
    </source>
</evidence>
<dbReference type="HAMAP" id="MF_01818">
    <property type="entry name" value="RNase_Z_BN"/>
    <property type="match status" value="1"/>
</dbReference>
<comment type="function">
    <text evidence="8">Zinc phosphodiesterase, which displays some tRNA 3'-processing endonuclease activity. Probably involved in tRNA maturation, by removing a 3'-trailer from precursor tRNA.</text>
</comment>
<dbReference type="GO" id="GO:0042781">
    <property type="term" value="F:3'-tRNA processing endoribonuclease activity"/>
    <property type="evidence" value="ECO:0007669"/>
    <property type="project" value="UniProtKB-EC"/>
</dbReference>
<dbReference type="Proteomes" id="UP001597201">
    <property type="component" value="Unassembled WGS sequence"/>
</dbReference>
<dbReference type="RefSeq" id="WP_377178240.1">
    <property type="nucleotide sequence ID" value="NZ_JBHTMY010000003.1"/>
</dbReference>
<evidence type="ECO:0000256" key="5">
    <source>
        <dbReference type="ARBA" id="ARBA00022759"/>
    </source>
</evidence>